<feature type="transmembrane region" description="Helical" evidence="7">
    <location>
        <begin position="332"/>
        <end position="358"/>
    </location>
</feature>
<evidence type="ECO:0000256" key="4">
    <source>
        <dbReference type="ARBA" id="ARBA00022970"/>
    </source>
</evidence>
<dbReference type="PROSITE" id="PS00218">
    <property type="entry name" value="AMINO_ACID_PERMEASE_1"/>
    <property type="match status" value="1"/>
</dbReference>
<keyword evidence="2" id="KW-0813">Transport</keyword>
<dbReference type="EMBL" id="CP015756">
    <property type="protein sequence ID" value="APC39337.1"/>
    <property type="molecule type" value="Genomic_DNA"/>
</dbReference>
<dbReference type="PANTHER" id="PTHR43341">
    <property type="entry name" value="AMINO ACID PERMEASE"/>
    <property type="match status" value="1"/>
</dbReference>
<keyword evidence="4" id="KW-0029">Amino-acid transport</keyword>
<dbReference type="PIRSF" id="PIRSF006060">
    <property type="entry name" value="AA_transporter"/>
    <property type="match status" value="1"/>
</dbReference>
<keyword evidence="5 7" id="KW-1133">Transmembrane helix</keyword>
<dbReference type="AlphaFoldDB" id="A0A1J0GDA6"/>
<feature type="transmembrane region" description="Helical" evidence="7">
    <location>
        <begin position="160"/>
        <end position="183"/>
    </location>
</feature>
<feature type="transmembrane region" description="Helical" evidence="7">
    <location>
        <begin position="127"/>
        <end position="148"/>
    </location>
</feature>
<name>A0A1J0GDA6_9CLOT</name>
<feature type="transmembrane region" description="Helical" evidence="7">
    <location>
        <begin position="364"/>
        <end position="389"/>
    </location>
</feature>
<dbReference type="Proteomes" id="UP000182569">
    <property type="component" value="Chromosome"/>
</dbReference>
<organism evidence="9 10">
    <name type="scientific">Clostridium estertheticum subsp. estertheticum</name>
    <dbReference type="NCBI Taxonomy" id="1552"/>
    <lineage>
        <taxon>Bacteria</taxon>
        <taxon>Bacillati</taxon>
        <taxon>Bacillota</taxon>
        <taxon>Clostridia</taxon>
        <taxon>Eubacteriales</taxon>
        <taxon>Clostridiaceae</taxon>
        <taxon>Clostridium</taxon>
    </lineage>
</organism>
<feature type="transmembrane region" description="Helical" evidence="7">
    <location>
        <begin position="203"/>
        <end position="225"/>
    </location>
</feature>
<dbReference type="Gene3D" id="1.20.1740.10">
    <property type="entry name" value="Amino acid/polyamine transporter I"/>
    <property type="match status" value="1"/>
</dbReference>
<evidence type="ECO:0000256" key="5">
    <source>
        <dbReference type="ARBA" id="ARBA00022989"/>
    </source>
</evidence>
<dbReference type="InterPro" id="IPR004840">
    <property type="entry name" value="Amino_acid_permease_CS"/>
</dbReference>
<dbReference type="RefSeq" id="WP_071611630.1">
    <property type="nucleotide sequence ID" value="NZ_CP015756.1"/>
</dbReference>
<dbReference type="Pfam" id="PF00324">
    <property type="entry name" value="AA_permease"/>
    <property type="match status" value="1"/>
</dbReference>
<evidence type="ECO:0000313" key="9">
    <source>
        <dbReference type="EMBL" id="APC39337.1"/>
    </source>
</evidence>
<feature type="transmembrane region" description="Helical" evidence="7">
    <location>
        <begin position="409"/>
        <end position="431"/>
    </location>
</feature>
<evidence type="ECO:0000256" key="6">
    <source>
        <dbReference type="ARBA" id="ARBA00023136"/>
    </source>
</evidence>
<protein>
    <submittedName>
        <fullName evidence="9">Gamma-aminobutyrate permease</fullName>
    </submittedName>
</protein>
<feature type="transmembrane region" description="Helical" evidence="7">
    <location>
        <begin position="20"/>
        <end position="39"/>
    </location>
</feature>
<evidence type="ECO:0000256" key="7">
    <source>
        <dbReference type="SAM" id="Phobius"/>
    </source>
</evidence>
<keyword evidence="6 7" id="KW-0472">Membrane</keyword>
<dbReference type="KEGG" id="ceu:A7L45_04320"/>
<evidence type="ECO:0000256" key="1">
    <source>
        <dbReference type="ARBA" id="ARBA00004141"/>
    </source>
</evidence>
<feature type="transmembrane region" description="Helical" evidence="7">
    <location>
        <begin position="99"/>
        <end position="121"/>
    </location>
</feature>
<accession>A0A1J0GDA6</accession>
<feature type="transmembrane region" description="Helical" evidence="7">
    <location>
        <begin position="443"/>
        <end position="460"/>
    </location>
</feature>
<evidence type="ECO:0000259" key="8">
    <source>
        <dbReference type="Pfam" id="PF00324"/>
    </source>
</evidence>
<feature type="transmembrane region" description="Helical" evidence="7">
    <location>
        <begin position="285"/>
        <end position="311"/>
    </location>
</feature>
<dbReference type="STRING" id="1552.A7L45_04320"/>
<feature type="transmembrane region" description="Helical" evidence="7">
    <location>
        <begin position="45"/>
        <end position="62"/>
    </location>
</feature>
<dbReference type="PANTHER" id="PTHR43341:SF1">
    <property type="entry name" value="GENERAL AMINO-ACID PERMEASE GAP1"/>
    <property type="match status" value="1"/>
</dbReference>
<dbReference type="InterPro" id="IPR004841">
    <property type="entry name" value="AA-permease/SLC12A_dom"/>
</dbReference>
<evidence type="ECO:0000256" key="2">
    <source>
        <dbReference type="ARBA" id="ARBA00022448"/>
    </source>
</evidence>
<dbReference type="InterPro" id="IPR050524">
    <property type="entry name" value="APC_YAT"/>
</dbReference>
<sequence>MGEVKTDELKRGLKPRHLQMIAIGGAIGTGLFLASGGTVQQAGPGGALVAYILIGVMVYFLMTSLGEMATFMPVTGSFETYASRFVDPAFGFALGWNYWYNWAITVAVEMVAGAMIMQYWFPGVPALVWSVGFLVLLFGLNMLSAKAYGESEFWFASIKVVAVLVFLAIGVAMIFGIIGDHHIGLSNFTFLDPKSGAKGPFPFGFKGILMVFLIAGFSFQGTELVGIAAGESEDPEKNVPKAIKSVFWRIIIFYLGAIFIISALIPFTQAGVTTSSFTVIFERAGIAGAASIMNAVVLTSVLSCGNSGMYAASRMLYAMAKEGRAPKFLCKVNLRGVPVNALVITTLVASASFLVGLYAQETVYMWLVAASGLAGFIAWVGIAICHYRFRKAFVVQGKDLAKLKYKAKLFPFGPILALVLCVIVILGQGITYFTADSIDWKNVIASYIGLPLFLLLWLVYKVKNKTKIVNLKEIDFSTKHIHNKK</sequence>
<gene>
    <name evidence="9" type="ORF">A7L45_04320</name>
</gene>
<dbReference type="GO" id="GO:0015171">
    <property type="term" value="F:amino acid transmembrane transporter activity"/>
    <property type="evidence" value="ECO:0007669"/>
    <property type="project" value="TreeGrafter"/>
</dbReference>
<feature type="transmembrane region" description="Helical" evidence="7">
    <location>
        <begin position="246"/>
        <end position="265"/>
    </location>
</feature>
<proteinExistence type="predicted"/>
<feature type="domain" description="Amino acid permease/ SLC12A" evidence="8">
    <location>
        <begin position="17"/>
        <end position="470"/>
    </location>
</feature>
<keyword evidence="10" id="KW-1185">Reference proteome</keyword>
<evidence type="ECO:0000256" key="3">
    <source>
        <dbReference type="ARBA" id="ARBA00022692"/>
    </source>
</evidence>
<dbReference type="OrthoDB" id="9780162at2"/>
<evidence type="ECO:0000313" key="10">
    <source>
        <dbReference type="Proteomes" id="UP000182569"/>
    </source>
</evidence>
<dbReference type="FunFam" id="1.20.1740.10:FF:000001">
    <property type="entry name" value="Amino acid permease"/>
    <property type="match status" value="1"/>
</dbReference>
<reference evidence="10" key="1">
    <citation type="journal article" date="2016" name="Front. Microbiol.">
        <title>Complete Genome Sequence of Clostridium estertheticum DSM 8809, a Microbe Identified in Spoiled Vacuum Packed Beef.</title>
        <authorList>
            <person name="Yu Z."/>
            <person name="Gunn L."/>
            <person name="Brennan E."/>
            <person name="Reid R."/>
            <person name="Wall P.G."/>
            <person name="Gaora O.P."/>
            <person name="Hurley D."/>
            <person name="Bolton D."/>
            <person name="Fanning S."/>
        </authorList>
    </citation>
    <scope>NUCLEOTIDE SEQUENCE [LARGE SCALE GENOMIC DNA]</scope>
    <source>
        <strain evidence="10">DSM 8809</strain>
    </source>
</reference>
<dbReference type="GO" id="GO:0016020">
    <property type="term" value="C:membrane"/>
    <property type="evidence" value="ECO:0007669"/>
    <property type="project" value="UniProtKB-SubCell"/>
</dbReference>
<keyword evidence="3 7" id="KW-0812">Transmembrane</keyword>
<comment type="subcellular location">
    <subcellularLocation>
        <location evidence="1">Membrane</location>
        <topology evidence="1">Multi-pass membrane protein</topology>
    </subcellularLocation>
</comment>